<feature type="signal peptide" evidence="3">
    <location>
        <begin position="1"/>
        <end position="26"/>
    </location>
</feature>
<dbReference type="InterPro" id="IPR001466">
    <property type="entry name" value="Beta-lactam-related"/>
</dbReference>
<dbReference type="SUPFAM" id="SSF56601">
    <property type="entry name" value="beta-lactamase/transpeptidase-like"/>
    <property type="match status" value="1"/>
</dbReference>
<organism evidence="5 6">
    <name type="scientific">Candidatus Flavonifractor merdipullorum</name>
    <dbReference type="NCBI Taxonomy" id="2838590"/>
    <lineage>
        <taxon>Bacteria</taxon>
        <taxon>Bacillati</taxon>
        <taxon>Bacillota</taxon>
        <taxon>Clostridia</taxon>
        <taxon>Eubacteriales</taxon>
        <taxon>Oscillospiraceae</taxon>
        <taxon>Flavonifractor</taxon>
    </lineage>
</organism>
<proteinExistence type="predicted"/>
<keyword evidence="2" id="KW-0472">Membrane</keyword>
<reference evidence="5" key="1">
    <citation type="journal article" date="2021" name="PeerJ">
        <title>Extensive microbial diversity within the chicken gut microbiome revealed by metagenomics and culture.</title>
        <authorList>
            <person name="Gilroy R."/>
            <person name="Ravi A."/>
            <person name="Getino M."/>
            <person name="Pursley I."/>
            <person name="Horton D.L."/>
            <person name="Alikhan N.F."/>
            <person name="Baker D."/>
            <person name="Gharbi K."/>
            <person name="Hall N."/>
            <person name="Watson M."/>
            <person name="Adriaenssens E.M."/>
            <person name="Foster-Nyarko E."/>
            <person name="Jarju S."/>
            <person name="Secka A."/>
            <person name="Antonio M."/>
            <person name="Oren A."/>
            <person name="Chaudhuri R.R."/>
            <person name="La Ragione R."/>
            <person name="Hildebrand F."/>
            <person name="Pallen M.J."/>
        </authorList>
    </citation>
    <scope>NUCLEOTIDE SEQUENCE</scope>
    <source>
        <strain evidence="5">ChiGjej6B6-1540</strain>
    </source>
</reference>
<sequence length="682" mass="72298">MDWKRIAAFTLAAALVLPGLSTGALAADATDRAQSAQNAIEQALNYGGATSIQYALWEDGEITMTGHAGTFSRTENRALTDGDLYGIGSVSKIYTTAAVLRLVEEGKVDLDAPVTDYLTDFTMADPRYTDITVEMLLDHSSGLMGDSTRSAFLFGDADPSATDELLERLSSQRLKADPGAYSVYCNDGFTLAELVVEAVSGQSFTDFVREELLTPAGLTDTYTPADEFDTDRLARIYLGDDTRPLPADTLNIIGAGGIYATASDLASFGGALCEPGLLEQDSLDGMAADHAVDGIWPADSEDDILAYGLGWDSVHMYPFNQNGIQALVKGGDSLYYHAGLIVLPEYDMAVAVLSSGGVSTYNQLAGVQILTNALAEEGVIVRSGTALPASQPAALPASELEKAGTYGGLGSVMTVSFEGNEMVLTAAAALGGTVQRLTYYNDGSYRDPSNSVLVKLVKESDGHLYFYQKSYTTLPGLPSICQAEYVLERMEPNPISDEVAQVWQARSSKVYLPLNEKYTSQLYTAASNLFMNVAVLPECPGYAAVYRITGADEAVQYLTIPGNGSRNGSDFSFSTGEDGLEYLTASGYVCVESAAAKPIYIGDGASCTIQPDGYARWFQVGSAAGATVTFTATGNGAAYVYNADGSLSSSMYLYGENTVSLPEGGWIVFAGDPGATLQIQRQ</sequence>
<evidence type="ECO:0000313" key="5">
    <source>
        <dbReference type="EMBL" id="HIW93772.1"/>
    </source>
</evidence>
<comment type="caution">
    <text evidence="5">The sequence shown here is derived from an EMBL/GenBank/DDBJ whole genome shotgun (WGS) entry which is preliminary data.</text>
</comment>
<reference evidence="5" key="2">
    <citation type="submission" date="2021-04" db="EMBL/GenBank/DDBJ databases">
        <authorList>
            <person name="Gilroy R."/>
        </authorList>
    </citation>
    <scope>NUCLEOTIDE SEQUENCE</scope>
    <source>
        <strain evidence="5">ChiGjej6B6-1540</strain>
    </source>
</reference>
<dbReference type="Gene3D" id="3.40.710.10">
    <property type="entry name" value="DD-peptidase/beta-lactamase superfamily"/>
    <property type="match status" value="1"/>
</dbReference>
<dbReference type="InterPro" id="IPR050491">
    <property type="entry name" value="AmpC-like"/>
</dbReference>
<dbReference type="PANTHER" id="PTHR46825:SF11">
    <property type="entry name" value="PENICILLIN-BINDING PROTEIN 4"/>
    <property type="match status" value="1"/>
</dbReference>
<evidence type="ECO:0000313" key="6">
    <source>
        <dbReference type="Proteomes" id="UP000824192"/>
    </source>
</evidence>
<evidence type="ECO:0000256" key="2">
    <source>
        <dbReference type="ARBA" id="ARBA00023136"/>
    </source>
</evidence>
<accession>A0A9D1RVX2</accession>
<keyword evidence="3" id="KW-0732">Signal</keyword>
<dbReference type="EMBL" id="DXGA01000096">
    <property type="protein sequence ID" value="HIW93772.1"/>
    <property type="molecule type" value="Genomic_DNA"/>
</dbReference>
<feature type="chain" id="PRO_5039546848" evidence="3">
    <location>
        <begin position="27"/>
        <end position="682"/>
    </location>
</feature>
<feature type="domain" description="Beta-lactamase-related" evidence="4">
    <location>
        <begin position="38"/>
        <end position="359"/>
    </location>
</feature>
<protein>
    <submittedName>
        <fullName evidence="5">Beta-lactamase family protein</fullName>
    </submittedName>
</protein>
<dbReference type="AlphaFoldDB" id="A0A9D1RVX2"/>
<dbReference type="InterPro" id="IPR012338">
    <property type="entry name" value="Beta-lactam/transpept-like"/>
</dbReference>
<comment type="subcellular location">
    <subcellularLocation>
        <location evidence="1">Membrane</location>
    </subcellularLocation>
</comment>
<dbReference type="PANTHER" id="PTHR46825">
    <property type="entry name" value="D-ALANYL-D-ALANINE-CARBOXYPEPTIDASE/ENDOPEPTIDASE AMPH"/>
    <property type="match status" value="1"/>
</dbReference>
<evidence type="ECO:0000259" key="4">
    <source>
        <dbReference type="Pfam" id="PF00144"/>
    </source>
</evidence>
<dbReference type="Pfam" id="PF00144">
    <property type="entry name" value="Beta-lactamase"/>
    <property type="match status" value="1"/>
</dbReference>
<gene>
    <name evidence="5" type="ORF">H9868_04440</name>
</gene>
<dbReference type="Proteomes" id="UP000824192">
    <property type="component" value="Unassembled WGS sequence"/>
</dbReference>
<evidence type="ECO:0000256" key="3">
    <source>
        <dbReference type="SAM" id="SignalP"/>
    </source>
</evidence>
<dbReference type="GO" id="GO:0016020">
    <property type="term" value="C:membrane"/>
    <property type="evidence" value="ECO:0007669"/>
    <property type="project" value="UniProtKB-SubCell"/>
</dbReference>
<evidence type="ECO:0000256" key="1">
    <source>
        <dbReference type="ARBA" id="ARBA00004370"/>
    </source>
</evidence>
<name>A0A9D1RVX2_9FIRM</name>